<proteinExistence type="predicted"/>
<comment type="caution">
    <text evidence="3">The sequence shown here is derived from an EMBL/GenBank/DDBJ whole genome shotgun (WGS) entry which is preliminary data.</text>
</comment>
<gene>
    <name evidence="3" type="ORF">CYMTET_21481</name>
</gene>
<feature type="compositionally biased region" description="Pro residues" evidence="2">
    <location>
        <begin position="250"/>
        <end position="274"/>
    </location>
</feature>
<feature type="region of interest" description="Disordered" evidence="2">
    <location>
        <begin position="1"/>
        <end position="24"/>
    </location>
</feature>
<dbReference type="EMBL" id="LGRX02010568">
    <property type="protein sequence ID" value="KAK3270110.1"/>
    <property type="molecule type" value="Genomic_DNA"/>
</dbReference>
<evidence type="ECO:0000256" key="1">
    <source>
        <dbReference type="SAM" id="Coils"/>
    </source>
</evidence>
<feature type="region of interest" description="Disordered" evidence="2">
    <location>
        <begin position="326"/>
        <end position="424"/>
    </location>
</feature>
<name>A0AAE0L383_9CHLO</name>
<feature type="compositionally biased region" description="Basic residues" evidence="2">
    <location>
        <begin position="507"/>
        <end position="518"/>
    </location>
</feature>
<evidence type="ECO:0000313" key="4">
    <source>
        <dbReference type="Proteomes" id="UP001190700"/>
    </source>
</evidence>
<feature type="region of interest" description="Disordered" evidence="2">
    <location>
        <begin position="459"/>
        <end position="594"/>
    </location>
</feature>
<feature type="compositionally biased region" description="Low complexity" evidence="2">
    <location>
        <begin position="334"/>
        <end position="343"/>
    </location>
</feature>
<reference evidence="3 4" key="1">
    <citation type="journal article" date="2015" name="Genome Biol. Evol.">
        <title>Comparative Genomics of a Bacterivorous Green Alga Reveals Evolutionary Causalities and Consequences of Phago-Mixotrophic Mode of Nutrition.</title>
        <authorList>
            <person name="Burns J.A."/>
            <person name="Paasch A."/>
            <person name="Narechania A."/>
            <person name="Kim E."/>
        </authorList>
    </citation>
    <scope>NUCLEOTIDE SEQUENCE [LARGE SCALE GENOMIC DNA]</scope>
    <source>
        <strain evidence="3 4">PLY_AMNH</strain>
    </source>
</reference>
<evidence type="ECO:0000313" key="3">
    <source>
        <dbReference type="EMBL" id="KAK3270110.1"/>
    </source>
</evidence>
<feature type="compositionally biased region" description="Basic and acidic residues" evidence="2">
    <location>
        <begin position="496"/>
        <end position="506"/>
    </location>
</feature>
<keyword evidence="1" id="KW-0175">Coiled coil</keyword>
<feature type="coiled-coil region" evidence="1">
    <location>
        <begin position="895"/>
        <end position="922"/>
    </location>
</feature>
<feature type="region of interest" description="Disordered" evidence="2">
    <location>
        <begin position="245"/>
        <end position="298"/>
    </location>
</feature>
<feature type="coiled-coil region" evidence="1">
    <location>
        <begin position="686"/>
        <end position="857"/>
    </location>
</feature>
<feature type="compositionally biased region" description="Polar residues" evidence="2">
    <location>
        <begin position="657"/>
        <end position="667"/>
    </location>
</feature>
<organism evidence="3 4">
    <name type="scientific">Cymbomonas tetramitiformis</name>
    <dbReference type="NCBI Taxonomy" id="36881"/>
    <lineage>
        <taxon>Eukaryota</taxon>
        <taxon>Viridiplantae</taxon>
        <taxon>Chlorophyta</taxon>
        <taxon>Pyramimonadophyceae</taxon>
        <taxon>Pyramimonadales</taxon>
        <taxon>Pyramimonadaceae</taxon>
        <taxon>Cymbomonas</taxon>
    </lineage>
</organism>
<keyword evidence="4" id="KW-1185">Reference proteome</keyword>
<evidence type="ECO:0000256" key="2">
    <source>
        <dbReference type="SAM" id="MobiDB-lite"/>
    </source>
</evidence>
<feature type="region of interest" description="Disordered" evidence="2">
    <location>
        <begin position="640"/>
        <end position="667"/>
    </location>
</feature>
<feature type="compositionally biased region" description="Basic and acidic residues" evidence="2">
    <location>
        <begin position="519"/>
        <end position="542"/>
    </location>
</feature>
<sequence>MSYSTSAQAPKGKEGGGTLQGLGPLSSAALGTATASRSASSGGAFLCPQLTGALGPPTPLTSSFATGGLSNPGLLSGAAKGDGAEFESKGYAGVTQPVISSGARKASASRSVQGVTSSAIVGATDSFSSPLCLKAEMAKVRHVVGRSGASTVQDMPSTPGLDKLQRRIQQIGSHGGPPPITKGAGGPVSDQKGTTGVGAVGSSNSSAMAALQFAELARSSQHHQQQRQQLMLHQQALLQQFQPREHVPPMYSPPRIPQQPGYTAPPPPQQPPGPAHMQQQIPQPAVPPPQQQAANVLKFQEQVTQSQLQQMRRDLEAQRSLLQNLHLRVQSFDGPSQSSSAPGEPGGPPDHLQADSGRGSMEGARRQSGKRGSGTEQRAATRPAARGERRRAHKVEDGGGAGRGSHEGPLGSDPSTSAGVAEAGEEDTANLFALRSQMATQADLLTKLQARLHQCEAALLEDPDTTINAESDLPDTASEPETEGNVTQLEADTTADEDRTSREMHGIHHKELHPRGKHARDATHHGESKQEIRHKAREERRAERHRACHIMKEPHGPQSEHGASGRSANDSTGRWASHAANRSEEGRAAQPPAAKVVDQTAVLAALGEAWAGVKKERARAQDAEQQAAALRTELAHAQRLLGSRTAQGKREAAGPTTELSTPQSEISAVSEAGLVEERLTAMETVKEAAVQDSARARRELAALQKELVEVQKQMRDACERSADQSAELVKLRAEAVRDRADKAALEEELVAGASAQHQGEGDQRKQVALREKLQQELGEAQAEAKRSLLRVAHSEEEAAELRERLRRREAELAEARKEAEKRQAVVDSLQQDAVLQQEELERLIDSVERESASQKAEALSVAAAKADLLVREQALEVRTRSSSGNVGDAAVEAERMLLLERIAELEQVQEELFEENTSLQETTMGNMMEEAALKEREMVLAQAEGKVIPPVTCE</sequence>
<accession>A0AAE0L383</accession>
<feature type="region of interest" description="Disordered" evidence="2">
    <location>
        <begin position="171"/>
        <end position="202"/>
    </location>
</feature>
<protein>
    <submittedName>
        <fullName evidence="3">Uncharacterized protein</fullName>
    </submittedName>
</protein>
<dbReference type="AlphaFoldDB" id="A0AAE0L383"/>
<feature type="coiled-coil region" evidence="1">
    <location>
        <begin position="613"/>
        <end position="640"/>
    </location>
</feature>
<dbReference type="Proteomes" id="UP001190700">
    <property type="component" value="Unassembled WGS sequence"/>
</dbReference>